<organism evidence="2 3">
    <name type="scientific">Streptomyces violaceolatus</name>
    <dbReference type="NCBI Taxonomy" id="67378"/>
    <lineage>
        <taxon>Bacteria</taxon>
        <taxon>Bacillati</taxon>
        <taxon>Actinomycetota</taxon>
        <taxon>Actinomycetes</taxon>
        <taxon>Kitasatosporales</taxon>
        <taxon>Streptomycetaceae</taxon>
        <taxon>Streptomyces</taxon>
        <taxon>Streptomyces violaceoruber group</taxon>
    </lineage>
</organism>
<protein>
    <recommendedName>
        <fullName evidence="1">Bacteriophage T5 Orf172 DNA-binding domain-containing protein</fullName>
    </recommendedName>
</protein>
<dbReference type="RefSeq" id="WP_344572511.1">
    <property type="nucleotide sequence ID" value="NZ_BAAASK010000051.1"/>
</dbReference>
<sequence length="194" mass="21146">MTQPRKPSEVVYLLGAEGLDLVKIGTTTDVERRVRTMQTGLPLTLSVLWTCEGGRSLEGALHQEFREHNRRGEWFDLTSLGDPVAVVSETVRRLAPGLGLPIPPPRVSSDLASTPVAPTIPGCVRLDRTLTSRMLAWFECEDFGLPTSASKPVLVYRTVQYDAKGDVLAVTQTLVGDGHEQPEGFELPPVRGGD</sequence>
<dbReference type="Proteomes" id="UP001499989">
    <property type="component" value="Unassembled WGS sequence"/>
</dbReference>
<proteinExistence type="predicted"/>
<reference evidence="2 3" key="1">
    <citation type="journal article" date="2019" name="Int. J. Syst. Evol. Microbiol.">
        <title>The Global Catalogue of Microorganisms (GCM) 10K type strain sequencing project: providing services to taxonomists for standard genome sequencing and annotation.</title>
        <authorList>
            <consortium name="The Broad Institute Genomics Platform"/>
            <consortium name="The Broad Institute Genome Sequencing Center for Infectious Disease"/>
            <person name="Wu L."/>
            <person name="Ma J."/>
        </authorList>
    </citation>
    <scope>NUCLEOTIDE SEQUENCE [LARGE SCALE GENOMIC DNA]</scope>
    <source>
        <strain evidence="2 3">JCM 4531</strain>
    </source>
</reference>
<accession>A0ABN3TIS3</accession>
<gene>
    <name evidence="2" type="ORF">GCM10010310_78990</name>
</gene>
<dbReference type="SMART" id="SM00974">
    <property type="entry name" value="T5orf172"/>
    <property type="match status" value="1"/>
</dbReference>
<dbReference type="InterPro" id="IPR018306">
    <property type="entry name" value="Phage_T5_Orf172_DNA-bd"/>
</dbReference>
<evidence type="ECO:0000259" key="1">
    <source>
        <dbReference type="SMART" id="SM00974"/>
    </source>
</evidence>
<evidence type="ECO:0000313" key="2">
    <source>
        <dbReference type="EMBL" id="GAA2704737.1"/>
    </source>
</evidence>
<dbReference type="EMBL" id="BAAASK010000051">
    <property type="protein sequence ID" value="GAA2704737.1"/>
    <property type="molecule type" value="Genomic_DNA"/>
</dbReference>
<keyword evidence="3" id="KW-1185">Reference proteome</keyword>
<comment type="caution">
    <text evidence="2">The sequence shown here is derived from an EMBL/GenBank/DDBJ whole genome shotgun (WGS) entry which is preliminary data.</text>
</comment>
<dbReference type="Pfam" id="PF13455">
    <property type="entry name" value="MUG113"/>
    <property type="match status" value="1"/>
</dbReference>
<name>A0ABN3TIS3_9ACTN</name>
<evidence type="ECO:0000313" key="3">
    <source>
        <dbReference type="Proteomes" id="UP001499989"/>
    </source>
</evidence>
<feature type="domain" description="Bacteriophage T5 Orf172 DNA-binding" evidence="1">
    <location>
        <begin position="16"/>
        <end position="90"/>
    </location>
</feature>